<dbReference type="InterPro" id="IPR023346">
    <property type="entry name" value="Lysozyme-like_dom_sf"/>
</dbReference>
<keyword evidence="2" id="KW-1185">Reference proteome</keyword>
<evidence type="ECO:0000313" key="1">
    <source>
        <dbReference type="EMBL" id="GIU42890.1"/>
    </source>
</evidence>
<comment type="caution">
    <text evidence="1">The sequence shown here is derived from an EMBL/GenBank/DDBJ whole genome shotgun (WGS) entry which is preliminary data.</text>
</comment>
<name>A0ABQ4P5Y7_9GAMM</name>
<dbReference type="SUPFAM" id="SSF53955">
    <property type="entry name" value="Lysozyme-like"/>
    <property type="match status" value="1"/>
</dbReference>
<evidence type="ECO:0000313" key="2">
    <source>
        <dbReference type="Proteomes" id="UP000887104"/>
    </source>
</evidence>
<reference evidence="1" key="1">
    <citation type="submission" date="2021-05" db="EMBL/GenBank/DDBJ databases">
        <title>Molecular characterization for Shewanella algae harboring chromosomal blaOXA-55-like strains isolated from clinical and environment sample.</title>
        <authorList>
            <person name="Ohama Y."/>
            <person name="Aoki K."/>
            <person name="Harada S."/>
            <person name="Moriya K."/>
            <person name="Ishii Y."/>
            <person name="Tateda K."/>
        </authorList>
    </citation>
    <scope>NUCLEOTIDE SEQUENCE</scope>
    <source>
        <strain evidence="1">JCM 11563</strain>
    </source>
</reference>
<accession>A0ABQ4P5Y7</accession>
<protein>
    <submittedName>
        <fullName evidence="1">Lytic transglycosylase</fullName>
    </submittedName>
</protein>
<dbReference type="EMBL" id="BPEY01000012">
    <property type="protein sequence ID" value="GIU42890.1"/>
    <property type="molecule type" value="Genomic_DNA"/>
</dbReference>
<proteinExistence type="predicted"/>
<gene>
    <name evidence="1" type="ORF">TUM4438_10500</name>
</gene>
<dbReference type="Proteomes" id="UP000887104">
    <property type="component" value="Unassembled WGS sequence"/>
</dbReference>
<sequence length="188" mass="21281">MVICHPLNQLNIGFLMRHACKMLAAIWLSILPYTASAIPSLYVDIANEHNIPAKVLYGLALTESQKKLTNGSVRPWPWTLNVKGKAYFYPNSHQACQALTGFLRQTQIVDIGLTQQNWRYQGGHFDSPCEVLEPKANLTHAARLLNQGYRVHGTWLGAAGWFHRPAGGDIAERYKTNFVNNYRAIRYE</sequence>
<organism evidence="1 2">
    <name type="scientific">Shewanella sairae</name>
    <dbReference type="NCBI Taxonomy" id="190310"/>
    <lineage>
        <taxon>Bacteria</taxon>
        <taxon>Pseudomonadati</taxon>
        <taxon>Pseudomonadota</taxon>
        <taxon>Gammaproteobacteria</taxon>
        <taxon>Alteromonadales</taxon>
        <taxon>Shewanellaceae</taxon>
        <taxon>Shewanella</taxon>
    </lineage>
</organism>